<accession>A0A481W2X0</accession>
<dbReference type="EMBL" id="MK524176">
    <property type="protein sequence ID" value="QBJ00613.1"/>
    <property type="molecule type" value="Genomic_DNA"/>
</dbReference>
<keyword evidence="2" id="KW-1185">Reference proteome</keyword>
<name>A0A481W2X0_9CAUD</name>
<proteinExistence type="predicted"/>
<sequence>MNNNSHIHVKVDVSRYSKNEELDLQDALLFEKNGNLHLHFEGTNTYLHRCRDDADGCPVFAWYNLEFPLYAIHYPDGGEDWTTQSIFDELNGVPVEQEEEEEEEEEPVELTFTFIKEEKVGDLSVTEAIQVTQVIR</sequence>
<evidence type="ECO:0000313" key="2">
    <source>
        <dbReference type="Proteomes" id="UP000291773"/>
    </source>
</evidence>
<evidence type="ECO:0000313" key="1">
    <source>
        <dbReference type="EMBL" id="QBJ00613.1"/>
    </source>
</evidence>
<dbReference type="Proteomes" id="UP000291773">
    <property type="component" value="Segment"/>
</dbReference>
<organism evidence="1 2">
    <name type="scientific">Escherichia phage PHB11</name>
    <dbReference type="NCBI Taxonomy" id="2530036"/>
    <lineage>
        <taxon>Viruses</taxon>
        <taxon>Duplodnaviria</taxon>
        <taxon>Heunggongvirae</taxon>
        <taxon>Uroviricota</taxon>
        <taxon>Caudoviricetes</taxon>
        <taxon>Andersonviridae</taxon>
        <taxon>Ounavirinae</taxon>
        <taxon>Felixounavirus</taxon>
        <taxon>Felixounavirus PHB11</taxon>
    </lineage>
</organism>
<protein>
    <submittedName>
        <fullName evidence="1">Uncharacterized protein</fullName>
    </submittedName>
</protein>
<reference evidence="1 2" key="1">
    <citation type="submission" date="2019-02" db="EMBL/GenBank/DDBJ databases">
        <title>Identification and characterization of a broad host-range O157 phage against Escherichia coli O157.</title>
        <authorList>
            <person name="Chen Y."/>
            <person name="Song J."/>
            <person name="Qian P."/>
        </authorList>
    </citation>
    <scope>NUCLEOTIDE SEQUENCE [LARGE SCALE GENOMIC DNA]</scope>
</reference>